<dbReference type="GO" id="GO:0043024">
    <property type="term" value="F:ribosomal small subunit binding"/>
    <property type="evidence" value="ECO:0007669"/>
    <property type="project" value="TreeGrafter"/>
</dbReference>
<dbReference type="PANTHER" id="PTHR42698:SF1">
    <property type="entry name" value="GTPASE ERA, MITOCHONDRIAL"/>
    <property type="match status" value="1"/>
</dbReference>
<dbReference type="SUPFAM" id="SSF52540">
    <property type="entry name" value="P-loop containing nucleoside triphosphate hydrolases"/>
    <property type="match status" value="1"/>
</dbReference>
<feature type="compositionally biased region" description="Polar residues" evidence="1">
    <location>
        <begin position="44"/>
        <end position="58"/>
    </location>
</feature>
<comment type="caution">
    <text evidence="2">The sequence shown here is derived from an EMBL/GenBank/DDBJ whole genome shotgun (WGS) entry which is preliminary data.</text>
</comment>
<keyword evidence="3" id="KW-1185">Reference proteome</keyword>
<feature type="region of interest" description="Disordered" evidence="1">
    <location>
        <begin position="159"/>
        <end position="179"/>
    </location>
</feature>
<dbReference type="InterPro" id="IPR027417">
    <property type="entry name" value="P-loop_NTPase"/>
</dbReference>
<dbReference type="AlphaFoldDB" id="A0A3S3QPV4"/>
<dbReference type="STRING" id="337451.A0A3S3QPV4"/>
<organism evidence="2 3">
    <name type="scientific">Cinnamomum micranthum f. kanehirae</name>
    <dbReference type="NCBI Taxonomy" id="337451"/>
    <lineage>
        <taxon>Eukaryota</taxon>
        <taxon>Viridiplantae</taxon>
        <taxon>Streptophyta</taxon>
        <taxon>Embryophyta</taxon>
        <taxon>Tracheophyta</taxon>
        <taxon>Spermatophyta</taxon>
        <taxon>Magnoliopsida</taxon>
        <taxon>Magnoliidae</taxon>
        <taxon>Laurales</taxon>
        <taxon>Lauraceae</taxon>
        <taxon>Cinnamomum</taxon>
    </lineage>
</organism>
<dbReference type="InterPro" id="IPR005662">
    <property type="entry name" value="GTPase_Era-like"/>
</dbReference>
<gene>
    <name evidence="2" type="ORF">CKAN_01753200</name>
</gene>
<dbReference type="Gene3D" id="3.40.50.300">
    <property type="entry name" value="P-loop containing nucleotide triphosphate hydrolases"/>
    <property type="match status" value="1"/>
</dbReference>
<protein>
    <submittedName>
        <fullName evidence="2">GTP-binding protein ERG</fullName>
    </submittedName>
</protein>
<evidence type="ECO:0000256" key="1">
    <source>
        <dbReference type="SAM" id="MobiDB-lite"/>
    </source>
</evidence>
<reference evidence="2 3" key="1">
    <citation type="journal article" date="2019" name="Nat. Plants">
        <title>Stout camphor tree genome fills gaps in understanding of flowering plant genome evolution.</title>
        <authorList>
            <person name="Chaw S.M."/>
            <person name="Liu Y.C."/>
            <person name="Wu Y.W."/>
            <person name="Wang H.Y."/>
            <person name="Lin C.I."/>
            <person name="Wu C.S."/>
            <person name="Ke H.M."/>
            <person name="Chang L.Y."/>
            <person name="Hsu C.Y."/>
            <person name="Yang H.T."/>
            <person name="Sudianto E."/>
            <person name="Hsu M.H."/>
            <person name="Wu K.P."/>
            <person name="Wang L.N."/>
            <person name="Leebens-Mack J.H."/>
            <person name="Tsai I.J."/>
        </authorList>
    </citation>
    <scope>NUCLEOTIDE SEQUENCE [LARGE SCALE GENOMIC DNA]</scope>
    <source>
        <strain evidence="3">cv. Chaw 1501</strain>
        <tissue evidence="2">Young leaves</tissue>
    </source>
</reference>
<dbReference type="GO" id="GO:0019843">
    <property type="term" value="F:rRNA binding"/>
    <property type="evidence" value="ECO:0007669"/>
    <property type="project" value="TreeGrafter"/>
</dbReference>
<dbReference type="Proteomes" id="UP000283530">
    <property type="component" value="Unassembled WGS sequence"/>
</dbReference>
<dbReference type="GO" id="GO:0005525">
    <property type="term" value="F:GTP binding"/>
    <property type="evidence" value="ECO:0007669"/>
    <property type="project" value="InterPro"/>
</dbReference>
<dbReference type="OrthoDB" id="8954335at2759"/>
<feature type="region of interest" description="Disordered" evidence="1">
    <location>
        <begin position="44"/>
        <end position="93"/>
    </location>
</feature>
<evidence type="ECO:0000313" key="3">
    <source>
        <dbReference type="Proteomes" id="UP000283530"/>
    </source>
</evidence>
<sequence length="211" mass="23466">MKAWKALRLLPSSSLLTQITQTTTTQKSHLLPTLSLLHFFSAQPQPHQDNFSNSTSPNEEGEDSDPTSIFDSSHFVLPTTPDSGSNPRPEPTWNEAYRAKVDRTLFGVDPQKQQQQQQKELKPKKKKKGKSLQTLEEDDEDKVKAARLAKALLQAALEKPDDFEEGEEGTMSVKEEDQRSLSVGIVGAPNAGKSSLTNYMKIDGESFLLCH</sequence>
<dbReference type="PANTHER" id="PTHR42698">
    <property type="entry name" value="GTPASE ERA"/>
    <property type="match status" value="1"/>
</dbReference>
<feature type="region of interest" description="Disordered" evidence="1">
    <location>
        <begin position="108"/>
        <end position="142"/>
    </location>
</feature>
<evidence type="ECO:0000313" key="2">
    <source>
        <dbReference type="EMBL" id="RWR88517.1"/>
    </source>
</evidence>
<name>A0A3S3QPV4_9MAGN</name>
<proteinExistence type="predicted"/>
<dbReference type="GO" id="GO:0000028">
    <property type="term" value="P:ribosomal small subunit assembly"/>
    <property type="evidence" value="ECO:0007669"/>
    <property type="project" value="TreeGrafter"/>
</dbReference>
<dbReference type="EMBL" id="QPKB01000007">
    <property type="protein sequence ID" value="RWR88517.1"/>
    <property type="molecule type" value="Genomic_DNA"/>
</dbReference>
<accession>A0A3S3QPV4</accession>